<dbReference type="EMBL" id="LAZR01058369">
    <property type="protein sequence ID" value="KKK70044.1"/>
    <property type="molecule type" value="Genomic_DNA"/>
</dbReference>
<dbReference type="AlphaFoldDB" id="A0A0F8ZUE6"/>
<protein>
    <recommendedName>
        <fullName evidence="3">Amidohydrolase-related domain-containing protein</fullName>
    </recommendedName>
</protein>
<comment type="caution">
    <text evidence="2">The sequence shown here is derived from an EMBL/GenBank/DDBJ whole genome shotgun (WGS) entry which is preliminary data.</text>
</comment>
<dbReference type="PANTHER" id="PTHR11113">
    <property type="entry name" value="N-ACETYLGLUCOSAMINE-6-PHOSPHATE DEACETYLASE"/>
    <property type="match status" value="1"/>
</dbReference>
<evidence type="ECO:0000313" key="2">
    <source>
        <dbReference type="EMBL" id="KKK70044.1"/>
    </source>
</evidence>
<organism evidence="2">
    <name type="scientific">marine sediment metagenome</name>
    <dbReference type="NCBI Taxonomy" id="412755"/>
    <lineage>
        <taxon>unclassified sequences</taxon>
        <taxon>metagenomes</taxon>
        <taxon>ecological metagenomes</taxon>
    </lineage>
</organism>
<dbReference type="Gene3D" id="3.20.20.140">
    <property type="entry name" value="Metal-dependent hydrolases"/>
    <property type="match status" value="1"/>
</dbReference>
<dbReference type="PANTHER" id="PTHR11113:SF2">
    <property type="entry name" value="ADENINE DEAMINASE"/>
    <property type="match status" value="1"/>
</dbReference>
<proteinExistence type="predicted"/>
<dbReference type="InterPro" id="IPR011059">
    <property type="entry name" value="Metal-dep_hydrolase_composite"/>
</dbReference>
<accession>A0A0F8ZUE6</accession>
<evidence type="ECO:0008006" key="3">
    <source>
        <dbReference type="Google" id="ProtNLM"/>
    </source>
</evidence>
<gene>
    <name evidence="2" type="ORF">LCGC14_2927950</name>
</gene>
<evidence type="ECO:0000256" key="1">
    <source>
        <dbReference type="ARBA" id="ARBA00022801"/>
    </source>
</evidence>
<reference evidence="2" key="1">
    <citation type="journal article" date="2015" name="Nature">
        <title>Complex archaea that bridge the gap between prokaryotes and eukaryotes.</title>
        <authorList>
            <person name="Spang A."/>
            <person name="Saw J.H."/>
            <person name="Jorgensen S.L."/>
            <person name="Zaremba-Niedzwiedzka K."/>
            <person name="Martijn J."/>
            <person name="Lind A.E."/>
            <person name="van Eijk R."/>
            <person name="Schleper C."/>
            <person name="Guy L."/>
            <person name="Ettema T.J."/>
        </authorList>
    </citation>
    <scope>NUCLEOTIDE SEQUENCE</scope>
</reference>
<feature type="non-terminal residue" evidence="2">
    <location>
        <position position="178"/>
    </location>
</feature>
<keyword evidence="1" id="KW-0378">Hydrolase</keyword>
<dbReference type="SUPFAM" id="SSF51338">
    <property type="entry name" value="Composite domain of metallo-dependent hydrolases"/>
    <property type="match status" value="1"/>
</dbReference>
<dbReference type="GO" id="GO:0000034">
    <property type="term" value="F:adenine deaminase activity"/>
    <property type="evidence" value="ECO:0007669"/>
    <property type="project" value="TreeGrafter"/>
</dbReference>
<sequence>MKNILKTLETRKELAAVAMGQIKADKVIKNGNLIDVYTGKIRRADIAIRGERIALVGDAGHTIDDETRVIDAGGYYLSPGLMDAHIHIEASMVSPGQFARAVLPRGNTAVNWETLWAANVLGVRGLRMLLEECNLTPLKFFLTATSGVPCAATHLVTANELFETADIEEMLKWPQIVG</sequence>
<name>A0A0F8ZUE6_9ZZZZ</name>